<dbReference type="EMBL" id="GALA01000357">
    <property type="protein sequence ID" value="JAA94495.1"/>
    <property type="molecule type" value="mRNA"/>
</dbReference>
<feature type="transmembrane region" description="Helical" evidence="1">
    <location>
        <begin position="12"/>
        <end position="37"/>
    </location>
</feature>
<accession>T1DG08</accession>
<protein>
    <submittedName>
        <fullName evidence="2">Putative secreted protein</fullName>
    </submittedName>
</protein>
<reference evidence="2" key="1">
    <citation type="journal article" date="2013" name="BMC Genomics">
        <title>A deep insight into the sialotranscriptome of the mosquito, Psorophora albipes.</title>
        <authorList>
            <person name="Chagas A.C."/>
            <person name="Calvo E."/>
            <person name="Rios-Velasquez C.M."/>
            <person name="Pessoa F.A."/>
            <person name="Medeiros J.F."/>
            <person name="Ribeiro J.M."/>
        </authorList>
    </citation>
    <scope>NUCLEOTIDE SEQUENCE</scope>
</reference>
<keyword evidence="1" id="KW-0812">Transmembrane</keyword>
<dbReference type="AlphaFoldDB" id="T1DG08"/>
<name>T1DG08_9DIPT</name>
<keyword evidence="1" id="KW-0472">Membrane</keyword>
<evidence type="ECO:0000313" key="2">
    <source>
        <dbReference type="EMBL" id="JAA94495.1"/>
    </source>
</evidence>
<keyword evidence="1" id="KW-1133">Transmembrane helix</keyword>
<evidence type="ECO:0000256" key="1">
    <source>
        <dbReference type="SAM" id="Phobius"/>
    </source>
</evidence>
<proteinExistence type="evidence at transcript level"/>
<sequence length="75" mass="8390">MFGFVWTDLTVFFSWLCGITSFSCVIKICSLSLSFSLSLKHAHLRSLACSFILKNNNSSAQKKISLDCTISHLKL</sequence>
<organism evidence="2">
    <name type="scientific">Psorophora albipes</name>
    <dbReference type="NCBI Taxonomy" id="869069"/>
    <lineage>
        <taxon>Eukaryota</taxon>
        <taxon>Metazoa</taxon>
        <taxon>Ecdysozoa</taxon>
        <taxon>Arthropoda</taxon>
        <taxon>Hexapoda</taxon>
        <taxon>Insecta</taxon>
        <taxon>Pterygota</taxon>
        <taxon>Neoptera</taxon>
        <taxon>Endopterygota</taxon>
        <taxon>Diptera</taxon>
        <taxon>Nematocera</taxon>
        <taxon>Culicoidea</taxon>
        <taxon>Culicidae</taxon>
        <taxon>Culicinae</taxon>
        <taxon>Aedini</taxon>
        <taxon>Psorophora</taxon>
    </lineage>
</organism>